<organism evidence="2">
    <name type="scientific">Arion vulgaris</name>
    <dbReference type="NCBI Taxonomy" id="1028688"/>
    <lineage>
        <taxon>Eukaryota</taxon>
        <taxon>Metazoa</taxon>
        <taxon>Spiralia</taxon>
        <taxon>Lophotrochozoa</taxon>
        <taxon>Mollusca</taxon>
        <taxon>Gastropoda</taxon>
        <taxon>Heterobranchia</taxon>
        <taxon>Euthyneura</taxon>
        <taxon>Panpulmonata</taxon>
        <taxon>Eupulmonata</taxon>
        <taxon>Stylommatophora</taxon>
        <taxon>Helicina</taxon>
        <taxon>Arionoidea</taxon>
        <taxon>Arionidae</taxon>
        <taxon>Arion</taxon>
    </lineage>
</organism>
<accession>A0A0B6YI80</accession>
<dbReference type="GO" id="GO:0005886">
    <property type="term" value="C:plasma membrane"/>
    <property type="evidence" value="ECO:0007669"/>
    <property type="project" value="InterPro"/>
</dbReference>
<keyword evidence="1" id="KW-1133">Transmembrane helix</keyword>
<feature type="transmembrane region" description="Helical" evidence="1">
    <location>
        <begin position="53"/>
        <end position="72"/>
    </location>
</feature>
<evidence type="ECO:0000313" key="2">
    <source>
        <dbReference type="EMBL" id="CEK55491.1"/>
    </source>
</evidence>
<evidence type="ECO:0000256" key="1">
    <source>
        <dbReference type="SAM" id="Phobius"/>
    </source>
</evidence>
<reference evidence="2" key="1">
    <citation type="submission" date="2014-12" db="EMBL/GenBank/DDBJ databases">
        <title>Insight into the proteome of Arion vulgaris.</title>
        <authorList>
            <person name="Aradska J."/>
            <person name="Bulat T."/>
            <person name="Smidak R."/>
            <person name="Sarate P."/>
            <person name="Gangsoo J."/>
            <person name="Sialana F."/>
            <person name="Bilban M."/>
            <person name="Lubec G."/>
        </authorList>
    </citation>
    <scope>NUCLEOTIDE SEQUENCE</scope>
    <source>
        <tissue evidence="2">Skin</tissue>
    </source>
</reference>
<gene>
    <name evidence="2" type="primary">ORF25347</name>
</gene>
<protein>
    <recommendedName>
        <fullName evidence="3">Plasminogen receptor (KT)</fullName>
    </recommendedName>
</protein>
<dbReference type="AlphaFoldDB" id="A0A0B6YI80"/>
<dbReference type="EMBL" id="HACG01008626">
    <property type="protein sequence ID" value="CEK55491.1"/>
    <property type="molecule type" value="Transcribed_RNA"/>
</dbReference>
<evidence type="ECO:0008006" key="3">
    <source>
        <dbReference type="Google" id="ProtNLM"/>
    </source>
</evidence>
<keyword evidence="1" id="KW-0812">Transmembrane</keyword>
<dbReference type="InterPro" id="IPR019319">
    <property type="entry name" value="Plg-R(KT)"/>
</dbReference>
<proteinExistence type="predicted"/>
<feature type="transmembrane region" description="Helical" evidence="1">
    <location>
        <begin position="78"/>
        <end position="95"/>
    </location>
</feature>
<dbReference type="PANTHER" id="PTHR13411">
    <property type="entry name" value="PLASMINOGEN RECEPTOR (KT)"/>
    <property type="match status" value="1"/>
</dbReference>
<sequence>MGLLLGKTMDDNLKKQQEFRLKTQQLELERQIAMQNELRERQLALTIARSRDFFWYWITFDTLVSTGLIIGAYRNKKWNLLVPLVPLSFMAVYHWDNAYGPKLKRIRGMADQIMDKEHSLLDLPHGLPTFSSVESARLEYKKTESLKSGNDVFL</sequence>
<keyword evidence="1" id="KW-0472">Membrane</keyword>
<dbReference type="PANTHER" id="PTHR13411:SF6">
    <property type="entry name" value="PLASMINOGEN RECEPTOR (KT)"/>
    <property type="match status" value="1"/>
</dbReference>
<dbReference type="Pfam" id="PF10166">
    <property type="entry name" value="DUF2368"/>
    <property type="match status" value="1"/>
</dbReference>
<name>A0A0B6YI80_9EUPU</name>